<evidence type="ECO:0000313" key="2">
    <source>
        <dbReference type="EMBL" id="CAI5775265.1"/>
    </source>
</evidence>
<dbReference type="EMBL" id="OX395130">
    <property type="protein sequence ID" value="CAI5775265.1"/>
    <property type="molecule type" value="Genomic_DNA"/>
</dbReference>
<dbReference type="AlphaFoldDB" id="A0AA35KBM2"/>
<keyword evidence="1" id="KW-0472">Membrane</keyword>
<keyword evidence="1" id="KW-1133">Transmembrane helix</keyword>
<accession>A0AA35KBM2</accession>
<keyword evidence="3" id="KW-1185">Reference proteome</keyword>
<reference evidence="2" key="1">
    <citation type="submission" date="2022-12" db="EMBL/GenBank/DDBJ databases">
        <authorList>
            <person name="Alioto T."/>
            <person name="Alioto T."/>
            <person name="Gomez Garrido J."/>
        </authorList>
    </citation>
    <scope>NUCLEOTIDE SEQUENCE</scope>
</reference>
<feature type="transmembrane region" description="Helical" evidence="1">
    <location>
        <begin position="43"/>
        <end position="67"/>
    </location>
</feature>
<proteinExistence type="predicted"/>
<organism evidence="2 3">
    <name type="scientific">Podarcis lilfordi</name>
    <name type="common">Lilford's wall lizard</name>
    <dbReference type="NCBI Taxonomy" id="74358"/>
    <lineage>
        <taxon>Eukaryota</taxon>
        <taxon>Metazoa</taxon>
        <taxon>Chordata</taxon>
        <taxon>Craniata</taxon>
        <taxon>Vertebrata</taxon>
        <taxon>Euteleostomi</taxon>
        <taxon>Lepidosauria</taxon>
        <taxon>Squamata</taxon>
        <taxon>Bifurcata</taxon>
        <taxon>Unidentata</taxon>
        <taxon>Episquamata</taxon>
        <taxon>Laterata</taxon>
        <taxon>Lacertibaenia</taxon>
        <taxon>Lacertidae</taxon>
        <taxon>Podarcis</taxon>
    </lineage>
</organism>
<dbReference type="Proteomes" id="UP001178461">
    <property type="component" value="Chromosome 5"/>
</dbReference>
<gene>
    <name evidence="2" type="ORF">PODLI_1B030986</name>
</gene>
<name>A0AA35KBM2_9SAUR</name>
<evidence type="ECO:0000256" key="1">
    <source>
        <dbReference type="SAM" id="Phobius"/>
    </source>
</evidence>
<sequence>MRTTRPGILKQGMEQTAEERIPQHLLLPITHLKYKLSVSYSCFLLFATIYQAIYTPLITVLLVTSLLTVMEAWNYLPKNALSLPPTHRLEFLEGAVSFAKSTIPPPCR</sequence>
<protein>
    <submittedName>
        <fullName evidence="2">Uncharacterized protein</fullName>
    </submittedName>
</protein>
<evidence type="ECO:0000313" key="3">
    <source>
        <dbReference type="Proteomes" id="UP001178461"/>
    </source>
</evidence>
<keyword evidence="1" id="KW-0812">Transmembrane</keyword>